<dbReference type="FunFam" id="4.10.280.10:FF:000035">
    <property type="entry name" value="Pancreas-specific transcription factor 1a"/>
    <property type="match status" value="1"/>
</dbReference>
<keyword evidence="1" id="KW-0805">Transcription regulation</keyword>
<dbReference type="FunCoup" id="A0A482XJE0">
    <property type="interactions" value="2"/>
</dbReference>
<gene>
    <name evidence="7" type="ORF">LSTR_LSTR012939</name>
</gene>
<evidence type="ECO:0000256" key="4">
    <source>
        <dbReference type="ARBA" id="ARBA00023242"/>
    </source>
</evidence>
<keyword evidence="2" id="KW-0238">DNA-binding</keyword>
<dbReference type="AlphaFoldDB" id="A0A482XJE0"/>
<evidence type="ECO:0000256" key="2">
    <source>
        <dbReference type="ARBA" id="ARBA00023125"/>
    </source>
</evidence>
<comment type="caution">
    <text evidence="7">The sequence shown here is derived from an EMBL/GenBank/DDBJ whole genome shotgun (WGS) entry which is preliminary data.</text>
</comment>
<dbReference type="CDD" id="cd11417">
    <property type="entry name" value="bHLH_TS_PTF1A"/>
    <property type="match status" value="1"/>
</dbReference>
<dbReference type="Proteomes" id="UP000291343">
    <property type="component" value="Unassembled WGS sequence"/>
</dbReference>
<feature type="region of interest" description="Disordered" evidence="5">
    <location>
        <begin position="207"/>
        <end position="233"/>
    </location>
</feature>
<sequence length="233" mass="25880">MFVGNNGMDSSNSDVERHFLDGYVGSSSSSSTELFLYDDDSSHSDCSTAYSYGSDHDSSSGSSGRLRHRRLGKCPQQQMQQRQAANLRERRRMQSINDAFEGLRAHIPTLPYEKRLSKVDTLKLAIGYINFLSELVRTDRGQTESCKGNGIGKTRRQIPREENRKIIVRGAYGSPYAAHSLSWSSNKENGCNGVMYAKVWTPEDPRAAKHANNASNNSPGLNDNNASNQSSDY</sequence>
<evidence type="ECO:0000256" key="5">
    <source>
        <dbReference type="SAM" id="MobiDB-lite"/>
    </source>
</evidence>
<dbReference type="Gene3D" id="4.10.280.10">
    <property type="entry name" value="Helix-loop-helix DNA-binding domain"/>
    <property type="match status" value="1"/>
</dbReference>
<dbReference type="GO" id="GO:0046983">
    <property type="term" value="F:protein dimerization activity"/>
    <property type="evidence" value="ECO:0007669"/>
    <property type="project" value="InterPro"/>
</dbReference>
<protein>
    <recommendedName>
        <fullName evidence="6">BHLH domain-containing protein</fullName>
    </recommendedName>
</protein>
<dbReference type="PANTHER" id="PTHR23349:SF112">
    <property type="entry name" value="48 RELATED 1, ISOFORM B"/>
    <property type="match status" value="1"/>
</dbReference>
<dbReference type="GO" id="GO:0000981">
    <property type="term" value="F:DNA-binding transcription factor activity, RNA polymerase II-specific"/>
    <property type="evidence" value="ECO:0007669"/>
    <property type="project" value="TreeGrafter"/>
</dbReference>
<evidence type="ECO:0000259" key="6">
    <source>
        <dbReference type="PROSITE" id="PS50888"/>
    </source>
</evidence>
<keyword evidence="8" id="KW-1185">Reference proteome</keyword>
<dbReference type="STRING" id="195883.A0A482XJE0"/>
<feature type="domain" description="BHLH" evidence="6">
    <location>
        <begin position="80"/>
        <end position="132"/>
    </location>
</feature>
<dbReference type="SMART" id="SM00353">
    <property type="entry name" value="HLH"/>
    <property type="match status" value="1"/>
</dbReference>
<dbReference type="InParanoid" id="A0A482XJE0"/>
<dbReference type="PANTHER" id="PTHR23349">
    <property type="entry name" value="BASIC HELIX-LOOP-HELIX TRANSCRIPTION FACTOR, TWIST"/>
    <property type="match status" value="1"/>
</dbReference>
<name>A0A482XJE0_LAOST</name>
<evidence type="ECO:0000313" key="7">
    <source>
        <dbReference type="EMBL" id="RZF45767.1"/>
    </source>
</evidence>
<dbReference type="InterPro" id="IPR011598">
    <property type="entry name" value="bHLH_dom"/>
</dbReference>
<dbReference type="OrthoDB" id="10048995at2759"/>
<accession>A0A482XJE0</accession>
<dbReference type="Pfam" id="PF00010">
    <property type="entry name" value="HLH"/>
    <property type="match status" value="1"/>
</dbReference>
<proteinExistence type="predicted"/>
<dbReference type="InterPro" id="IPR036638">
    <property type="entry name" value="HLH_DNA-bd_sf"/>
</dbReference>
<organism evidence="7 8">
    <name type="scientific">Laodelphax striatellus</name>
    <name type="common">Small brown planthopper</name>
    <name type="synonym">Delphax striatella</name>
    <dbReference type="NCBI Taxonomy" id="195883"/>
    <lineage>
        <taxon>Eukaryota</taxon>
        <taxon>Metazoa</taxon>
        <taxon>Ecdysozoa</taxon>
        <taxon>Arthropoda</taxon>
        <taxon>Hexapoda</taxon>
        <taxon>Insecta</taxon>
        <taxon>Pterygota</taxon>
        <taxon>Neoptera</taxon>
        <taxon>Paraneoptera</taxon>
        <taxon>Hemiptera</taxon>
        <taxon>Auchenorrhyncha</taxon>
        <taxon>Fulgoroidea</taxon>
        <taxon>Delphacidae</taxon>
        <taxon>Criomorphinae</taxon>
        <taxon>Laodelphax</taxon>
    </lineage>
</organism>
<keyword evidence="3" id="KW-0804">Transcription</keyword>
<dbReference type="GO" id="GO:0000977">
    <property type="term" value="F:RNA polymerase II transcription regulatory region sequence-specific DNA binding"/>
    <property type="evidence" value="ECO:0007669"/>
    <property type="project" value="TreeGrafter"/>
</dbReference>
<keyword evidence="4" id="KW-0539">Nucleus</keyword>
<evidence type="ECO:0000256" key="1">
    <source>
        <dbReference type="ARBA" id="ARBA00023015"/>
    </source>
</evidence>
<evidence type="ECO:0000313" key="8">
    <source>
        <dbReference type="Proteomes" id="UP000291343"/>
    </source>
</evidence>
<dbReference type="GO" id="GO:0032502">
    <property type="term" value="P:developmental process"/>
    <property type="evidence" value="ECO:0007669"/>
    <property type="project" value="TreeGrafter"/>
</dbReference>
<feature type="region of interest" description="Disordered" evidence="5">
    <location>
        <begin position="47"/>
        <end position="83"/>
    </location>
</feature>
<dbReference type="SMR" id="A0A482XJE0"/>
<dbReference type="EMBL" id="QKKF02008217">
    <property type="protein sequence ID" value="RZF45767.1"/>
    <property type="molecule type" value="Genomic_DNA"/>
</dbReference>
<dbReference type="InterPro" id="IPR050283">
    <property type="entry name" value="E-box_TF_Regulators"/>
</dbReference>
<dbReference type="SUPFAM" id="SSF47459">
    <property type="entry name" value="HLH, helix-loop-helix DNA-binding domain"/>
    <property type="match status" value="1"/>
</dbReference>
<feature type="compositionally biased region" description="Polar residues" evidence="5">
    <location>
        <begin position="219"/>
        <end position="233"/>
    </location>
</feature>
<reference evidence="7 8" key="1">
    <citation type="journal article" date="2017" name="Gigascience">
        <title>Genome sequence of the small brown planthopper, Laodelphax striatellus.</title>
        <authorList>
            <person name="Zhu J."/>
            <person name="Jiang F."/>
            <person name="Wang X."/>
            <person name="Yang P."/>
            <person name="Bao Y."/>
            <person name="Zhao W."/>
            <person name="Wang W."/>
            <person name="Lu H."/>
            <person name="Wang Q."/>
            <person name="Cui N."/>
            <person name="Li J."/>
            <person name="Chen X."/>
            <person name="Luo L."/>
            <person name="Yu J."/>
            <person name="Kang L."/>
            <person name="Cui F."/>
        </authorList>
    </citation>
    <scope>NUCLEOTIDE SEQUENCE [LARGE SCALE GENOMIC DNA]</scope>
    <source>
        <strain evidence="7">Lst14</strain>
    </source>
</reference>
<evidence type="ECO:0000256" key="3">
    <source>
        <dbReference type="ARBA" id="ARBA00023163"/>
    </source>
</evidence>
<dbReference type="PROSITE" id="PS50888">
    <property type="entry name" value="BHLH"/>
    <property type="match status" value="1"/>
</dbReference>